<dbReference type="InterPro" id="IPR029058">
    <property type="entry name" value="AB_hydrolase_fold"/>
</dbReference>
<dbReference type="AlphaFoldDB" id="M5A1I7"/>
<name>M5A1I7_9BRAD</name>
<proteinExistence type="predicted"/>
<gene>
    <name evidence="1" type="ORF">S58_67330</name>
</gene>
<accession>M5A1I7</accession>
<organism evidence="1 2">
    <name type="scientific">Bradyrhizobium oligotrophicum S58</name>
    <dbReference type="NCBI Taxonomy" id="1245469"/>
    <lineage>
        <taxon>Bacteria</taxon>
        <taxon>Pseudomonadati</taxon>
        <taxon>Pseudomonadota</taxon>
        <taxon>Alphaproteobacteria</taxon>
        <taxon>Hyphomicrobiales</taxon>
        <taxon>Nitrobacteraceae</taxon>
        <taxon>Bradyrhizobium</taxon>
    </lineage>
</organism>
<keyword evidence="2" id="KW-1185">Reference proteome</keyword>
<dbReference type="RefSeq" id="WP_015669778.1">
    <property type="nucleotide sequence ID" value="NC_020453.1"/>
</dbReference>
<dbReference type="OrthoDB" id="980024at2"/>
<sequence length="280" mass="30089">MRLVLVHGINQEGKSEQIIKEEWLGALEQALGRPGRFDRASVRAPFYGDDLARLTDGGTLGQAIAQGVAEDDEERAFITAGLQQMALDAGLTDDQISTQQTVEQGFPHDRRFIAIVRLLEGLSPFHGEIALRVLKQAYTYLKQPHATAAVDAIVEPVLREGPCVVVAHSLGTVVTFKLLRKLAAETSPVHVPLFLTIGSPLAIVAVQTALKKPRAVPGGVARWFNGLDPNDFVTLGRALTAETFAAGIDNRTDIDNGDDPHASQRYLKDSAVSAAVDAAV</sequence>
<dbReference type="SUPFAM" id="SSF53474">
    <property type="entry name" value="alpha/beta-Hydrolases"/>
    <property type="match status" value="1"/>
</dbReference>
<dbReference type="PATRIC" id="fig|1245469.3.peg.6882"/>
<protein>
    <submittedName>
        <fullName evidence="1">Uncharacterized protein</fullName>
    </submittedName>
</protein>
<evidence type="ECO:0000313" key="2">
    <source>
        <dbReference type="Proteomes" id="UP000011841"/>
    </source>
</evidence>
<dbReference type="HOGENOM" id="CLU_070813_2_0_5"/>
<dbReference type="GeneID" id="301820416"/>
<dbReference type="KEGG" id="aol:S58_67330"/>
<dbReference type="Proteomes" id="UP000011841">
    <property type="component" value="Chromosome"/>
</dbReference>
<dbReference type="EMBL" id="AP012603">
    <property type="protein sequence ID" value="BAM92700.1"/>
    <property type="molecule type" value="Genomic_DNA"/>
</dbReference>
<reference evidence="1 2" key="1">
    <citation type="journal article" date="2013" name="Appl. Environ. Microbiol.">
        <title>Genome analysis suggests that the soil oligotrophic bacterium Agromonas oligotrophica (Bradyrhizobium oligotrophicum) is a nitrogen-fixing symbiont of Aeschynomene indica.</title>
        <authorList>
            <person name="Okubo T."/>
            <person name="Fukushima S."/>
            <person name="Itakura M."/>
            <person name="Oshima K."/>
            <person name="Longtonglang A."/>
            <person name="Teaumroong N."/>
            <person name="Mitsui H."/>
            <person name="Hattori M."/>
            <person name="Hattori R."/>
            <person name="Hattori T."/>
            <person name="Minamisawa K."/>
        </authorList>
    </citation>
    <scope>NUCLEOTIDE SEQUENCE [LARGE SCALE GENOMIC DNA]</scope>
    <source>
        <strain evidence="1 2">S58</strain>
    </source>
</reference>
<dbReference type="eggNOG" id="COG3591">
    <property type="taxonomic scope" value="Bacteria"/>
</dbReference>
<evidence type="ECO:0000313" key="1">
    <source>
        <dbReference type="EMBL" id="BAM92700.1"/>
    </source>
</evidence>
<dbReference type="STRING" id="1245469.S58_67330"/>
<dbReference type="Gene3D" id="3.40.50.1820">
    <property type="entry name" value="alpha/beta hydrolase"/>
    <property type="match status" value="1"/>
</dbReference>